<dbReference type="OrthoDB" id="9808669at2"/>
<dbReference type="EMBL" id="CP023777">
    <property type="protein sequence ID" value="ATL47593.1"/>
    <property type="molecule type" value="Genomic_DNA"/>
</dbReference>
<dbReference type="GO" id="GO:0004315">
    <property type="term" value="F:3-oxoacyl-[acyl-carrier-protein] synthase activity"/>
    <property type="evidence" value="ECO:0007669"/>
    <property type="project" value="TreeGrafter"/>
</dbReference>
<dbReference type="Pfam" id="PF02801">
    <property type="entry name" value="Ketoacyl-synt_C"/>
    <property type="match status" value="1"/>
</dbReference>
<dbReference type="AlphaFoldDB" id="A0A291QUP7"/>
<dbReference type="Pfam" id="PF00109">
    <property type="entry name" value="ketoacyl-synt"/>
    <property type="match status" value="1"/>
</dbReference>
<dbReference type="InterPro" id="IPR020841">
    <property type="entry name" value="PKS_Beta-ketoAc_synthase_dom"/>
</dbReference>
<protein>
    <submittedName>
        <fullName evidence="5">Beta-ketoacyl synthase</fullName>
    </submittedName>
</protein>
<organism evidence="5 6">
    <name type="scientific">Chitinophaga caeni</name>
    <dbReference type="NCBI Taxonomy" id="2029983"/>
    <lineage>
        <taxon>Bacteria</taxon>
        <taxon>Pseudomonadati</taxon>
        <taxon>Bacteroidota</taxon>
        <taxon>Chitinophagia</taxon>
        <taxon>Chitinophagales</taxon>
        <taxon>Chitinophagaceae</taxon>
        <taxon>Chitinophaga</taxon>
    </lineage>
</organism>
<accession>A0A291QUP7</accession>
<keyword evidence="6" id="KW-1185">Reference proteome</keyword>
<dbReference type="SUPFAM" id="SSF53901">
    <property type="entry name" value="Thiolase-like"/>
    <property type="match status" value="1"/>
</dbReference>
<comment type="similarity">
    <text evidence="1 3">Belongs to the thiolase-like superfamily. Beta-ketoacyl-ACP synthases family.</text>
</comment>
<evidence type="ECO:0000256" key="2">
    <source>
        <dbReference type="ARBA" id="ARBA00022679"/>
    </source>
</evidence>
<dbReference type="RefSeq" id="WP_098193970.1">
    <property type="nucleotide sequence ID" value="NZ_CP023777.1"/>
</dbReference>
<sequence>MNPGVFVIADQIIAPLGFTTGENFSSLLSGRSGVSAQVAPSVSELPFYASLMPPDWESSLPVFPPGISTKFEKMVFASVNGVLQSSQMDPADPRLGFILSTTKGNIELLEQGKVQSPGDLQLFPLAAKLAKTLGFTNTPLVISNACISGLLAILIGKRMIASGKYDRVIVCGADVVTKFVLSGFQSFQAVSDTICRPFDKDRNGINLGEAAATVLLSGEPSSSSANFSVLGGASSNDANHISGPSRTGEELAIAIKKAMGQSMLSRDDLDFVSAHGTATPYNDEMEAKAFQLAGLNHLPTNSLKGYYGHTLGAAGLLEAIIGMRSLEHGIVLPTLGFSEAGLPVPLSVTDQLLKIPGRYFLKTTAGFGGCNAAMVFGKYA</sequence>
<reference evidence="5 6" key="1">
    <citation type="submission" date="2017-10" db="EMBL/GenBank/DDBJ databases">
        <title>Paenichitinophaga pekingensis gen. nov., sp. nov., isolated from activated sludge.</title>
        <authorList>
            <person name="Jin D."/>
            <person name="Kong X."/>
            <person name="Deng Y."/>
            <person name="Bai Z."/>
        </authorList>
    </citation>
    <scope>NUCLEOTIDE SEQUENCE [LARGE SCALE GENOMIC DNA]</scope>
    <source>
        <strain evidence="5 6">13</strain>
    </source>
</reference>
<dbReference type="SMART" id="SM00825">
    <property type="entry name" value="PKS_KS"/>
    <property type="match status" value="1"/>
</dbReference>
<evidence type="ECO:0000256" key="1">
    <source>
        <dbReference type="ARBA" id="ARBA00008467"/>
    </source>
</evidence>
<dbReference type="PANTHER" id="PTHR11712:SF336">
    <property type="entry name" value="3-OXOACYL-[ACYL-CARRIER-PROTEIN] SYNTHASE, MITOCHONDRIAL"/>
    <property type="match status" value="1"/>
</dbReference>
<dbReference type="PROSITE" id="PS52004">
    <property type="entry name" value="KS3_2"/>
    <property type="match status" value="1"/>
</dbReference>
<dbReference type="Proteomes" id="UP000220133">
    <property type="component" value="Chromosome"/>
</dbReference>
<proteinExistence type="inferred from homology"/>
<dbReference type="KEGG" id="cbae:COR50_10675"/>
<evidence type="ECO:0000313" key="5">
    <source>
        <dbReference type="EMBL" id="ATL47593.1"/>
    </source>
</evidence>
<dbReference type="InterPro" id="IPR014030">
    <property type="entry name" value="Ketoacyl_synth_N"/>
</dbReference>
<dbReference type="PROSITE" id="PS00098">
    <property type="entry name" value="THIOLASE_1"/>
    <property type="match status" value="1"/>
</dbReference>
<feature type="domain" description="Ketosynthase family 3 (KS3)" evidence="4">
    <location>
        <begin position="2"/>
        <end position="378"/>
    </location>
</feature>
<dbReference type="InterPro" id="IPR020615">
    <property type="entry name" value="Thiolase_acyl_enz_int_AS"/>
</dbReference>
<dbReference type="InterPro" id="IPR000794">
    <property type="entry name" value="Beta-ketoacyl_synthase"/>
</dbReference>
<dbReference type="InterPro" id="IPR014031">
    <property type="entry name" value="Ketoacyl_synth_C"/>
</dbReference>
<keyword evidence="2 3" id="KW-0808">Transferase</keyword>
<dbReference type="GO" id="GO:0006633">
    <property type="term" value="P:fatty acid biosynthetic process"/>
    <property type="evidence" value="ECO:0007669"/>
    <property type="project" value="TreeGrafter"/>
</dbReference>
<evidence type="ECO:0000256" key="3">
    <source>
        <dbReference type="RuleBase" id="RU003694"/>
    </source>
</evidence>
<gene>
    <name evidence="5" type="ORF">COR50_10675</name>
</gene>
<name>A0A291QUP7_9BACT</name>
<dbReference type="PANTHER" id="PTHR11712">
    <property type="entry name" value="POLYKETIDE SYNTHASE-RELATED"/>
    <property type="match status" value="1"/>
</dbReference>
<evidence type="ECO:0000259" key="4">
    <source>
        <dbReference type="PROSITE" id="PS52004"/>
    </source>
</evidence>
<dbReference type="Gene3D" id="3.40.47.10">
    <property type="match status" value="1"/>
</dbReference>
<dbReference type="InterPro" id="IPR016039">
    <property type="entry name" value="Thiolase-like"/>
</dbReference>
<evidence type="ECO:0000313" key="6">
    <source>
        <dbReference type="Proteomes" id="UP000220133"/>
    </source>
</evidence>